<dbReference type="OrthoDB" id="3618484at2"/>
<organism evidence="1 2">
    <name type="scientific">Actinokineospora alba</name>
    <dbReference type="NCBI Taxonomy" id="504798"/>
    <lineage>
        <taxon>Bacteria</taxon>
        <taxon>Bacillati</taxon>
        <taxon>Actinomycetota</taxon>
        <taxon>Actinomycetes</taxon>
        <taxon>Pseudonocardiales</taxon>
        <taxon>Pseudonocardiaceae</taxon>
        <taxon>Actinokineospora</taxon>
    </lineage>
</organism>
<accession>A0A1H0FDW4</accession>
<dbReference type="Proteomes" id="UP000199651">
    <property type="component" value="Unassembled WGS sequence"/>
</dbReference>
<protein>
    <submittedName>
        <fullName evidence="1">Uncharacterized protein</fullName>
    </submittedName>
</protein>
<evidence type="ECO:0000313" key="2">
    <source>
        <dbReference type="Proteomes" id="UP000199651"/>
    </source>
</evidence>
<dbReference type="RefSeq" id="WP_091368861.1">
    <property type="nucleotide sequence ID" value="NZ_FNDV01000003.1"/>
</dbReference>
<sequence length="175" mass="19299">MRVAADLASLYLVEWTPVRPDVIYTEAIPLRGSDGIARLFKGSVQLFHTGAHLRRHHDRRMPGGLLISVNGPGHYANALVVRGLYETLTDASTFVRRMAARSIGAGGLGSDDALSTTWHRDTCPADRDTARWFSAAYHLDVFVHGWFHGAAIADHAMHDNPWPPVIPVDAADFNY</sequence>
<dbReference type="AlphaFoldDB" id="A0A1H0FDW4"/>
<gene>
    <name evidence="1" type="ORF">SAMN05192558_101330</name>
</gene>
<proteinExistence type="predicted"/>
<reference evidence="2" key="1">
    <citation type="submission" date="2016-10" db="EMBL/GenBank/DDBJ databases">
        <authorList>
            <person name="Varghese N."/>
            <person name="Submissions S."/>
        </authorList>
    </citation>
    <scope>NUCLEOTIDE SEQUENCE [LARGE SCALE GENOMIC DNA]</scope>
    <source>
        <strain evidence="2">IBRC-M 10655</strain>
    </source>
</reference>
<evidence type="ECO:0000313" key="1">
    <source>
        <dbReference type="EMBL" id="SDN92756.1"/>
    </source>
</evidence>
<name>A0A1H0FDW4_9PSEU</name>
<dbReference type="EMBL" id="FNJB01000001">
    <property type="protein sequence ID" value="SDN92756.1"/>
    <property type="molecule type" value="Genomic_DNA"/>
</dbReference>
<keyword evidence="2" id="KW-1185">Reference proteome</keyword>